<evidence type="ECO:0000313" key="2">
    <source>
        <dbReference type="Proteomes" id="UP000596660"/>
    </source>
</evidence>
<dbReference type="EnsemblPlants" id="AUR62041956-RA">
    <property type="protein sequence ID" value="AUR62041956-RA:cds"/>
    <property type="gene ID" value="AUR62041956"/>
</dbReference>
<evidence type="ECO:0000313" key="1">
    <source>
        <dbReference type="EnsemblPlants" id="AUR62041956-RA:cds"/>
    </source>
</evidence>
<name>A0A803N852_CHEQI</name>
<dbReference type="OMA" id="WEFLVEH"/>
<accession>A0A803N852</accession>
<keyword evidence="2" id="KW-1185">Reference proteome</keyword>
<proteinExistence type="predicted"/>
<protein>
    <submittedName>
        <fullName evidence="1">Uncharacterized protein</fullName>
    </submittedName>
</protein>
<reference evidence="1" key="1">
    <citation type="journal article" date="2017" name="Nature">
        <title>The genome of Chenopodium quinoa.</title>
        <authorList>
            <person name="Jarvis D.E."/>
            <person name="Ho Y.S."/>
            <person name="Lightfoot D.J."/>
            <person name="Schmoeckel S.M."/>
            <person name="Li B."/>
            <person name="Borm T.J.A."/>
            <person name="Ohyanagi H."/>
            <person name="Mineta K."/>
            <person name="Michell C.T."/>
            <person name="Saber N."/>
            <person name="Kharbatia N.M."/>
            <person name="Rupper R.R."/>
            <person name="Sharp A.R."/>
            <person name="Dally N."/>
            <person name="Boughton B.A."/>
            <person name="Woo Y.H."/>
            <person name="Gao G."/>
            <person name="Schijlen E.G.W.M."/>
            <person name="Guo X."/>
            <person name="Momin A.A."/>
            <person name="Negrao S."/>
            <person name="Al-Babili S."/>
            <person name="Gehring C."/>
            <person name="Roessner U."/>
            <person name="Jung C."/>
            <person name="Murphy K."/>
            <person name="Arold S.T."/>
            <person name="Gojobori T."/>
            <person name="van der Linden C.G."/>
            <person name="van Loo E.N."/>
            <person name="Jellen E.N."/>
            <person name="Maughan P.J."/>
            <person name="Tester M."/>
        </authorList>
    </citation>
    <scope>NUCLEOTIDE SEQUENCE [LARGE SCALE GENOMIC DNA]</scope>
    <source>
        <strain evidence="1">cv. PI 614886</strain>
    </source>
</reference>
<reference evidence="1" key="2">
    <citation type="submission" date="2021-03" db="UniProtKB">
        <authorList>
            <consortium name="EnsemblPlants"/>
        </authorList>
    </citation>
    <scope>IDENTIFICATION</scope>
</reference>
<dbReference type="PANTHER" id="PTHR33499">
    <property type="entry name" value="OS12G0282400 PROTEIN-RELATED"/>
    <property type="match status" value="1"/>
</dbReference>
<sequence length="150" mass="17834">VKDSTDIKPEKIEHLWSCIQEKCSFGDPELRKDSVIQHARRLFRDSRHKLKKKYFNDQNLKTKIDRLKNKPEKMIKADWEFLVEHWSDEKVQKKKHGKDCSRVDLLIESHKRKSNKSVNLGTLANNMNVVSEMKKLTEERDQGHNNHTDE</sequence>
<dbReference type="Proteomes" id="UP000596660">
    <property type="component" value="Unplaced"/>
</dbReference>
<organism evidence="1 2">
    <name type="scientific">Chenopodium quinoa</name>
    <name type="common">Quinoa</name>
    <dbReference type="NCBI Taxonomy" id="63459"/>
    <lineage>
        <taxon>Eukaryota</taxon>
        <taxon>Viridiplantae</taxon>
        <taxon>Streptophyta</taxon>
        <taxon>Embryophyta</taxon>
        <taxon>Tracheophyta</taxon>
        <taxon>Spermatophyta</taxon>
        <taxon>Magnoliopsida</taxon>
        <taxon>eudicotyledons</taxon>
        <taxon>Gunneridae</taxon>
        <taxon>Pentapetalae</taxon>
        <taxon>Caryophyllales</taxon>
        <taxon>Chenopodiaceae</taxon>
        <taxon>Chenopodioideae</taxon>
        <taxon>Atripliceae</taxon>
        <taxon>Chenopodium</taxon>
    </lineage>
</organism>
<dbReference type="AlphaFoldDB" id="A0A803N852"/>
<dbReference type="PANTHER" id="PTHR33499:SF40">
    <property type="entry name" value="TRANSPOSASE-ASSOCIATED DOMAIN-CONTAINING PROTEIN"/>
    <property type="match status" value="1"/>
</dbReference>
<dbReference type="Gramene" id="AUR62041956-RA">
    <property type="protein sequence ID" value="AUR62041956-RA:cds"/>
    <property type="gene ID" value="AUR62041956"/>
</dbReference>